<reference evidence="2 3" key="1">
    <citation type="submission" date="2011-04" db="EMBL/GenBank/DDBJ databases">
        <title>The Genome Sequence of Dysgonomonas mossii DSM 22836.</title>
        <authorList>
            <consortium name="The Broad Institute Genome Sequencing Platform"/>
            <person name="Earl A."/>
            <person name="Ward D."/>
            <person name="Feldgarden M."/>
            <person name="Gevers D."/>
            <person name="Pudlo N."/>
            <person name="Martens E."/>
            <person name="Allen-Vercoe E."/>
            <person name="Young S.K."/>
            <person name="Zeng Q."/>
            <person name="Gargeya S."/>
            <person name="Fitzgerald M."/>
            <person name="Haas B."/>
            <person name="Abouelleil A."/>
            <person name="Alvarado L."/>
            <person name="Arachchi H.M."/>
            <person name="Berlin A."/>
            <person name="Brown A."/>
            <person name="Chapman S.B."/>
            <person name="Chen Z."/>
            <person name="Dunbar C."/>
            <person name="Freedman E."/>
            <person name="Gearin G."/>
            <person name="Gellesch M."/>
            <person name="Goldberg J."/>
            <person name="Griggs A."/>
            <person name="Gujja S."/>
            <person name="Heiman D."/>
            <person name="Howarth C."/>
            <person name="Larson L."/>
            <person name="Lui A."/>
            <person name="MacDonald P.J.P."/>
            <person name="Mehta T."/>
            <person name="Montmayeur A."/>
            <person name="Murphy C."/>
            <person name="Neiman D."/>
            <person name="Pearson M."/>
            <person name="Priest M."/>
            <person name="Roberts A."/>
            <person name="Saif S."/>
            <person name="Shea T."/>
            <person name="Shenoy N."/>
            <person name="Sisk P."/>
            <person name="Stolte C."/>
            <person name="Sykes S."/>
            <person name="Yandava C."/>
            <person name="Wortman J."/>
            <person name="Nusbaum C."/>
            <person name="Birren B."/>
        </authorList>
    </citation>
    <scope>NUCLEOTIDE SEQUENCE [LARGE SCALE GENOMIC DNA]</scope>
    <source>
        <strain evidence="2 3">DSM 22836</strain>
    </source>
</reference>
<dbReference type="AlphaFoldDB" id="F8X4W1"/>
<organism evidence="2 3">
    <name type="scientific">Dysgonomonas mossii DSM 22836</name>
    <dbReference type="NCBI Taxonomy" id="742767"/>
    <lineage>
        <taxon>Bacteria</taxon>
        <taxon>Pseudomonadati</taxon>
        <taxon>Bacteroidota</taxon>
        <taxon>Bacteroidia</taxon>
        <taxon>Bacteroidales</taxon>
        <taxon>Dysgonomonadaceae</taxon>
        <taxon>Dysgonomonas</taxon>
    </lineage>
</organism>
<keyword evidence="1" id="KW-0732">Signal</keyword>
<dbReference type="eggNOG" id="ENOG502ZKAV">
    <property type="taxonomic scope" value="Bacteria"/>
</dbReference>
<dbReference type="Proteomes" id="UP000006420">
    <property type="component" value="Unassembled WGS sequence"/>
</dbReference>
<sequence length="292" mass="32318">MTKYIILLLLINISVFSKAQVTIGCASEPVYGSILQLKENDSRGTNATKGFGFPRVFLSKADKLFPMFADGYNIAQDTINEGLTVYNTNPKFSTGRGIYTWQLSDSIYQWISLRTKISVVEKTLAVVVKHSIQTILPRTNNSTNPVTTDVVWDSIKGINTDDIKIINNTDIYLPPLKDFKITGYVGIYNNSVNNDGQPTYIASRFYLIKDGKPTVESLPISTWGYSESSTEAYHDGGVTNPICILHTGKEGSLIRMIANGPINDRTTRMAASTPLNAKYMSSIGSYLLIEEL</sequence>
<dbReference type="HOGENOM" id="CLU_952276_0_0_10"/>
<keyword evidence="3" id="KW-1185">Reference proteome</keyword>
<proteinExistence type="predicted"/>
<dbReference type="RefSeq" id="WP_006844636.1">
    <property type="nucleotide sequence ID" value="NZ_AQWJ01000011.1"/>
</dbReference>
<name>F8X4W1_9BACT</name>
<evidence type="ECO:0000313" key="3">
    <source>
        <dbReference type="Proteomes" id="UP000006420"/>
    </source>
</evidence>
<evidence type="ECO:0000313" key="2">
    <source>
        <dbReference type="EMBL" id="EGK04800.1"/>
    </source>
</evidence>
<comment type="caution">
    <text evidence="2">The sequence shown here is derived from an EMBL/GenBank/DDBJ whole genome shotgun (WGS) entry which is preliminary data.</text>
</comment>
<feature type="chain" id="PRO_5003379948" evidence="1">
    <location>
        <begin position="20"/>
        <end position="292"/>
    </location>
</feature>
<gene>
    <name evidence="2" type="ORF">HMPREF9456_03270</name>
</gene>
<protein>
    <submittedName>
        <fullName evidence="2">Uncharacterized protein</fullName>
    </submittedName>
</protein>
<feature type="signal peptide" evidence="1">
    <location>
        <begin position="1"/>
        <end position="19"/>
    </location>
</feature>
<dbReference type="GeneID" id="78083866"/>
<evidence type="ECO:0000256" key="1">
    <source>
        <dbReference type="SAM" id="SignalP"/>
    </source>
</evidence>
<accession>F8X4W1</accession>
<dbReference type="EMBL" id="ADLW01000020">
    <property type="protein sequence ID" value="EGK04800.1"/>
    <property type="molecule type" value="Genomic_DNA"/>
</dbReference>
<dbReference type="OrthoDB" id="9805760at2"/>